<protein>
    <submittedName>
        <fullName evidence="2">DUF2294 domain-containing protein</fullName>
    </submittedName>
</protein>
<gene>
    <name evidence="2" type="ORF">OM076_43760</name>
</gene>
<accession>A0A9X3N662</accession>
<dbReference type="RefSeq" id="WP_270046504.1">
    <property type="nucleotide sequence ID" value="NZ_JAPDOD010000095.1"/>
</dbReference>
<organism evidence="2 3">
    <name type="scientific">Solirubrobacter ginsenosidimutans</name>
    <dbReference type="NCBI Taxonomy" id="490573"/>
    <lineage>
        <taxon>Bacteria</taxon>
        <taxon>Bacillati</taxon>
        <taxon>Actinomycetota</taxon>
        <taxon>Thermoleophilia</taxon>
        <taxon>Solirubrobacterales</taxon>
        <taxon>Solirubrobacteraceae</taxon>
        <taxon>Solirubrobacter</taxon>
    </lineage>
</organism>
<evidence type="ECO:0000313" key="2">
    <source>
        <dbReference type="EMBL" id="MDA0167257.1"/>
    </source>
</evidence>
<dbReference type="AlphaFoldDB" id="A0A9X3N662"/>
<dbReference type="EMBL" id="JAPDOD010000095">
    <property type="protein sequence ID" value="MDA0167257.1"/>
    <property type="molecule type" value="Genomic_DNA"/>
</dbReference>
<reference evidence="2" key="1">
    <citation type="submission" date="2022-10" db="EMBL/GenBank/DDBJ databases">
        <title>The WGS of Solirubrobacter ginsenosidimutans DSM 21036.</title>
        <authorList>
            <person name="Jiang Z."/>
        </authorList>
    </citation>
    <scope>NUCLEOTIDE SEQUENCE</scope>
    <source>
        <strain evidence="2">DSM 21036</strain>
    </source>
</reference>
<comment type="caution">
    <text evidence="2">The sequence shown here is derived from an EMBL/GenBank/DDBJ whole genome shotgun (WGS) entry which is preliminary data.</text>
</comment>
<sequence length="120" mass="13409">MATPPEPLDNDALLSAVTDAMVEMHERYYHRPPGSAKSQFMGDDLIACVLGNVYTDVEKTLIELQRAPVVTENRSAFQLAMGDRFVAAIEATTRRRVVDFISSHHVGPDLEIELFFLDES</sequence>
<dbReference type="Pfam" id="PF10057">
    <property type="entry name" value="MpsC"/>
    <property type="match status" value="1"/>
</dbReference>
<feature type="domain" description="Na+-translocating membrane potential-generating system MpsC" evidence="1">
    <location>
        <begin position="15"/>
        <end position="118"/>
    </location>
</feature>
<dbReference type="InterPro" id="IPR018745">
    <property type="entry name" value="MpsC"/>
</dbReference>
<evidence type="ECO:0000313" key="3">
    <source>
        <dbReference type="Proteomes" id="UP001149140"/>
    </source>
</evidence>
<keyword evidence="3" id="KW-1185">Reference proteome</keyword>
<name>A0A9X3N662_9ACTN</name>
<proteinExistence type="predicted"/>
<dbReference type="Proteomes" id="UP001149140">
    <property type="component" value="Unassembled WGS sequence"/>
</dbReference>
<evidence type="ECO:0000259" key="1">
    <source>
        <dbReference type="Pfam" id="PF10057"/>
    </source>
</evidence>